<sequence length="171" mass="18843">MGRALEIRTDVASADELRRLARHEGCRRTATWMVAIAHALDGLSRAEAARLVGLERQALRDAVVRYNAEGLEGLADRPKPGRPPTLSEGEQAVLVATILHGPDLERDGGVEWTLPMLCRWIEGRFDKRLHPASLSRVVRGLDLSRQKTRPRHPQANEAAKAAFAKGGYAAR</sequence>
<dbReference type="NCBIfam" id="NF033545">
    <property type="entry name" value="transpos_IS630"/>
    <property type="match status" value="1"/>
</dbReference>
<proteinExistence type="predicted"/>
<dbReference type="Proteomes" id="UP000278036">
    <property type="component" value="Unassembled WGS sequence"/>
</dbReference>
<dbReference type="EMBL" id="RAQU01000537">
    <property type="protein sequence ID" value="RKJ94821.1"/>
    <property type="molecule type" value="Genomic_DNA"/>
</dbReference>
<dbReference type="EMBL" id="RFLX01000188">
    <property type="protein sequence ID" value="RMI12986.1"/>
    <property type="molecule type" value="Genomic_DNA"/>
</dbReference>
<evidence type="ECO:0000313" key="5">
    <source>
        <dbReference type="Proteomes" id="UP000278036"/>
    </source>
</evidence>
<comment type="caution">
    <text evidence="2">The sequence shown here is derived from an EMBL/GenBank/DDBJ whole genome shotgun (WGS) entry which is preliminary data.</text>
</comment>
<dbReference type="Pfam" id="PF13565">
    <property type="entry name" value="HTH_32"/>
    <property type="match status" value="1"/>
</dbReference>
<accession>A0A3A9J198</accession>
<feature type="compositionally biased region" description="Low complexity" evidence="1">
    <location>
        <begin position="155"/>
        <end position="171"/>
    </location>
</feature>
<keyword evidence="4" id="KW-1185">Reference proteome</keyword>
<reference evidence="2 5" key="1">
    <citation type="submission" date="2018-09" db="EMBL/GenBank/DDBJ databases">
        <title>Roseomonas sp. nov., isolated from feces of Tibetan antelopes in the Qinghai-Tibet plateau, China.</title>
        <authorList>
            <person name="Tian Z."/>
        </authorList>
    </citation>
    <scope>NUCLEOTIDE SEQUENCE [LARGE SCALE GENOMIC DNA]</scope>
    <source>
        <strain evidence="3 4">Z23</strain>
        <strain evidence="2 5">Z24</strain>
    </source>
</reference>
<evidence type="ECO:0000313" key="3">
    <source>
        <dbReference type="EMBL" id="RMI12986.1"/>
    </source>
</evidence>
<evidence type="ECO:0000313" key="4">
    <source>
        <dbReference type="Proteomes" id="UP000274097"/>
    </source>
</evidence>
<dbReference type="Proteomes" id="UP000274097">
    <property type="component" value="Unassembled WGS sequence"/>
</dbReference>
<name>A0A3A9J198_9PROT</name>
<dbReference type="InterPro" id="IPR009057">
    <property type="entry name" value="Homeodomain-like_sf"/>
</dbReference>
<organism evidence="2 5">
    <name type="scientific">Teichococcus wenyumeiae</name>
    <dbReference type="NCBI Taxonomy" id="2478470"/>
    <lineage>
        <taxon>Bacteria</taxon>
        <taxon>Pseudomonadati</taxon>
        <taxon>Pseudomonadota</taxon>
        <taxon>Alphaproteobacteria</taxon>
        <taxon>Acetobacterales</taxon>
        <taxon>Roseomonadaceae</taxon>
        <taxon>Roseomonas</taxon>
    </lineage>
</organism>
<evidence type="ECO:0000256" key="1">
    <source>
        <dbReference type="SAM" id="MobiDB-lite"/>
    </source>
</evidence>
<dbReference type="InParanoid" id="A0A3A9J198"/>
<dbReference type="SUPFAM" id="SSF46689">
    <property type="entry name" value="Homeodomain-like"/>
    <property type="match status" value="1"/>
</dbReference>
<feature type="region of interest" description="Disordered" evidence="1">
    <location>
        <begin position="144"/>
        <end position="171"/>
    </location>
</feature>
<dbReference type="InterPro" id="IPR047655">
    <property type="entry name" value="Transpos_IS630-like"/>
</dbReference>
<dbReference type="AlphaFoldDB" id="A0A3A9J198"/>
<gene>
    <name evidence="2" type="ORF">D6Z83_28605</name>
    <name evidence="3" type="ORF">EBE87_28520</name>
</gene>
<protein>
    <submittedName>
        <fullName evidence="2">IS630 family transposase</fullName>
    </submittedName>
</protein>
<evidence type="ECO:0000313" key="2">
    <source>
        <dbReference type="EMBL" id="RKJ94821.1"/>
    </source>
</evidence>